<dbReference type="EC" id="2.3.2.31" evidence="6"/>
<comment type="cofactor">
    <cofactor evidence="2">
        <name>Zn(2+)</name>
        <dbReference type="ChEBI" id="CHEBI:29105"/>
    </cofactor>
</comment>
<keyword evidence="8" id="KW-0479">Metal-binding</keyword>
<dbReference type="InterPro" id="IPR013083">
    <property type="entry name" value="Znf_RING/FYVE/PHD"/>
</dbReference>
<dbReference type="Proteomes" id="UP001085076">
    <property type="component" value="Unassembled WGS sequence"/>
</dbReference>
<evidence type="ECO:0000256" key="8">
    <source>
        <dbReference type="ARBA" id="ARBA00022723"/>
    </source>
</evidence>
<evidence type="ECO:0000259" key="15">
    <source>
        <dbReference type="PROSITE" id="PS51873"/>
    </source>
</evidence>
<dbReference type="PROSITE" id="PS50089">
    <property type="entry name" value="ZF_RING_2"/>
    <property type="match status" value="1"/>
</dbReference>
<dbReference type="GO" id="GO:0008270">
    <property type="term" value="F:zinc ion binding"/>
    <property type="evidence" value="ECO:0007669"/>
    <property type="project" value="UniProtKB-KW"/>
</dbReference>
<comment type="caution">
    <text evidence="16">The sequence shown here is derived from an EMBL/GenBank/DDBJ whole genome shotgun (WGS) entry which is preliminary data.</text>
</comment>
<evidence type="ECO:0000256" key="10">
    <source>
        <dbReference type="ARBA" id="ARBA00022771"/>
    </source>
</evidence>
<evidence type="ECO:0000256" key="1">
    <source>
        <dbReference type="ARBA" id="ARBA00001798"/>
    </source>
</evidence>
<dbReference type="SMART" id="SM00647">
    <property type="entry name" value="IBR"/>
    <property type="match status" value="2"/>
</dbReference>
<comment type="similarity">
    <text evidence="5">Belongs to the RBR family. Ariadne subfamily.</text>
</comment>
<evidence type="ECO:0000313" key="17">
    <source>
        <dbReference type="Proteomes" id="UP001085076"/>
    </source>
</evidence>
<evidence type="ECO:0000259" key="14">
    <source>
        <dbReference type="PROSITE" id="PS50089"/>
    </source>
</evidence>
<evidence type="ECO:0000256" key="7">
    <source>
        <dbReference type="ARBA" id="ARBA00022679"/>
    </source>
</evidence>
<dbReference type="InterPro" id="IPR001841">
    <property type="entry name" value="Znf_RING"/>
</dbReference>
<protein>
    <recommendedName>
        <fullName evidence="6">RBR-type E3 ubiquitin transferase</fullName>
        <ecNumber evidence="6">2.3.2.31</ecNumber>
    </recommendedName>
</protein>
<dbReference type="FunFam" id="1.20.120.1750:FF:000013">
    <property type="entry name" value="RBR-type E3 ubiquitin transferase"/>
    <property type="match status" value="1"/>
</dbReference>
<evidence type="ECO:0000256" key="3">
    <source>
        <dbReference type="ARBA" id="ARBA00003976"/>
    </source>
</evidence>
<dbReference type="GO" id="GO:0061630">
    <property type="term" value="F:ubiquitin protein ligase activity"/>
    <property type="evidence" value="ECO:0007669"/>
    <property type="project" value="UniProtKB-EC"/>
</dbReference>
<dbReference type="InterPro" id="IPR054694">
    <property type="entry name" value="Parkin-like_IBR"/>
</dbReference>
<keyword evidence="12" id="KW-0862">Zinc</keyword>
<dbReference type="Gene3D" id="1.20.120.1750">
    <property type="match status" value="1"/>
</dbReference>
<keyword evidence="17" id="KW-1185">Reference proteome</keyword>
<feature type="domain" description="RING-type" evidence="15">
    <location>
        <begin position="115"/>
        <end position="329"/>
    </location>
</feature>
<evidence type="ECO:0000256" key="13">
    <source>
        <dbReference type="PROSITE-ProRule" id="PRU00175"/>
    </source>
</evidence>
<dbReference type="InterPro" id="IPR045840">
    <property type="entry name" value="Ariadne"/>
</dbReference>
<accession>A0A9D5BUW0</accession>
<feature type="domain" description="RING-type" evidence="14">
    <location>
        <begin position="119"/>
        <end position="163"/>
    </location>
</feature>
<dbReference type="AlphaFoldDB" id="A0A9D5BUW0"/>
<dbReference type="FunFam" id="3.30.40.10:FF:000019">
    <property type="entry name" value="RBR-type E3 ubiquitin transferase"/>
    <property type="match status" value="1"/>
</dbReference>
<dbReference type="InterPro" id="IPR044066">
    <property type="entry name" value="TRIAD_supradom"/>
</dbReference>
<proteinExistence type="inferred from homology"/>
<evidence type="ECO:0000256" key="5">
    <source>
        <dbReference type="ARBA" id="ARBA00005884"/>
    </source>
</evidence>
<sequence length="517" mass="60107">MDDDDNYPQWSDEEDDDHFSENVFDTADYENLATTSYAYTVVTEMSLLTMQMEQLNIMKEILALPENSARILLINHRWDVRRILELFERKGKERLFSEAGVTLHENNGPSLSSQSKITCNVCFEDFSMDEVSMMSCGHYYCNNCWTEHFIIKINDGESRRIRCMTPNCNAICNEEVVRKLLKSKSPDIASRFDRFLLESYIEDNNKVKWCPSTPHCGNAIQVEDEIYCEVECSCGLQFCFNCLSKVHSPCSCKMWDLWSKKCQDDSENINWIIVNTKPCPKCQKKVDKNGGCNLVKCICGQHFCWLCGAATGSAHTYSKIKGHSCGRYDDEKVKHIEHAKRSLHRYTHYYDRYKVHADSLKHENEFKVTFEELVRTSKSEESNHKSFRWALNGANQLLRARQVLSNSYPFAFYMFGDELFQDEMTPEERLQKQNLFEVQQQQLEFQVENLSMCLGKGFHGISDTELFDTSLHIINLTRIVNRLCKELYLCIEDDLLSPLQINHPIAPYKSQALTKNQ</sequence>
<dbReference type="OrthoDB" id="10009520at2759"/>
<comment type="pathway">
    <text evidence="4">Protein modification; protein ubiquitination.</text>
</comment>
<dbReference type="Gene3D" id="3.30.40.10">
    <property type="entry name" value="Zinc/RING finger domain, C3HC4 (zinc finger)"/>
    <property type="match status" value="1"/>
</dbReference>
<keyword evidence="7" id="KW-0808">Transferase</keyword>
<evidence type="ECO:0000256" key="4">
    <source>
        <dbReference type="ARBA" id="ARBA00004906"/>
    </source>
</evidence>
<evidence type="ECO:0000256" key="12">
    <source>
        <dbReference type="ARBA" id="ARBA00022833"/>
    </source>
</evidence>
<name>A0A9D5BUW0_9LILI</name>
<dbReference type="CDD" id="cd16773">
    <property type="entry name" value="RING-HC_RBR_TRIAD1"/>
    <property type="match status" value="1"/>
</dbReference>
<dbReference type="SUPFAM" id="SSF57850">
    <property type="entry name" value="RING/U-box"/>
    <property type="match status" value="3"/>
</dbReference>
<dbReference type="CDD" id="cd22586">
    <property type="entry name" value="Rcat_RBR_ARI1-like"/>
    <property type="match status" value="1"/>
</dbReference>
<evidence type="ECO:0000256" key="2">
    <source>
        <dbReference type="ARBA" id="ARBA00001947"/>
    </source>
</evidence>
<dbReference type="InterPro" id="IPR002867">
    <property type="entry name" value="IBR_dom"/>
</dbReference>
<keyword evidence="9" id="KW-0677">Repeat</keyword>
<dbReference type="CDD" id="cd20346">
    <property type="entry name" value="BRcat_RBR_ANKIB1"/>
    <property type="match status" value="1"/>
</dbReference>
<organism evidence="16 17">
    <name type="scientific">Dioscorea zingiberensis</name>
    <dbReference type="NCBI Taxonomy" id="325984"/>
    <lineage>
        <taxon>Eukaryota</taxon>
        <taxon>Viridiplantae</taxon>
        <taxon>Streptophyta</taxon>
        <taxon>Embryophyta</taxon>
        <taxon>Tracheophyta</taxon>
        <taxon>Spermatophyta</taxon>
        <taxon>Magnoliopsida</taxon>
        <taxon>Liliopsida</taxon>
        <taxon>Dioscoreales</taxon>
        <taxon>Dioscoreaceae</taxon>
        <taxon>Dioscorea</taxon>
    </lineage>
</organism>
<dbReference type="Pfam" id="PF19422">
    <property type="entry name" value="Ariadne"/>
    <property type="match status" value="1"/>
</dbReference>
<reference evidence="16 17" key="1">
    <citation type="journal article" date="2022" name="Hortic Res">
        <title>The genome of Dioscorea zingiberensis sheds light on the biosynthesis, origin and evolution of the medicinally important diosgenin saponins.</title>
        <authorList>
            <person name="Li Y."/>
            <person name="Tan C."/>
            <person name="Li Z."/>
            <person name="Guo J."/>
            <person name="Li S."/>
            <person name="Chen X."/>
            <person name="Wang C."/>
            <person name="Dai X."/>
            <person name="Yang H."/>
            <person name="Song W."/>
            <person name="Hou L."/>
            <person name="Xu J."/>
            <person name="Tong Z."/>
            <person name="Xu A."/>
            <person name="Yuan X."/>
            <person name="Wang W."/>
            <person name="Yang Q."/>
            <person name="Chen L."/>
            <person name="Sun Z."/>
            <person name="Wang K."/>
            <person name="Pan B."/>
            <person name="Chen J."/>
            <person name="Bao Y."/>
            <person name="Liu F."/>
            <person name="Qi X."/>
            <person name="Gang D.R."/>
            <person name="Wen J."/>
            <person name="Li J."/>
        </authorList>
    </citation>
    <scope>NUCLEOTIDE SEQUENCE [LARGE SCALE GENOMIC DNA]</scope>
    <source>
        <strain evidence="16">Dzin_1.0</strain>
    </source>
</reference>
<dbReference type="Pfam" id="PF01485">
    <property type="entry name" value="IBR"/>
    <property type="match status" value="1"/>
</dbReference>
<evidence type="ECO:0000256" key="11">
    <source>
        <dbReference type="ARBA" id="ARBA00022786"/>
    </source>
</evidence>
<dbReference type="PANTHER" id="PTHR11685">
    <property type="entry name" value="RBR FAMILY RING FINGER AND IBR DOMAIN-CONTAINING"/>
    <property type="match status" value="1"/>
</dbReference>
<comment type="function">
    <text evidence="3">Might act as an E3 ubiquitin-protein ligase, or as part of E3 complex, which accepts ubiquitin from specific E2 ubiquitin-conjugating enzymes and then transfers it to substrates.</text>
</comment>
<dbReference type="EMBL" id="JAGGNH010000043">
    <property type="protein sequence ID" value="KAJ0961076.1"/>
    <property type="molecule type" value="Genomic_DNA"/>
</dbReference>
<dbReference type="Pfam" id="PF22605">
    <property type="entry name" value="IBR_2"/>
    <property type="match status" value="1"/>
</dbReference>
<keyword evidence="10 13" id="KW-0863">Zinc-finger</keyword>
<evidence type="ECO:0000256" key="9">
    <source>
        <dbReference type="ARBA" id="ARBA00022737"/>
    </source>
</evidence>
<gene>
    <name evidence="16" type="ORF">J5N97_000977</name>
</gene>
<keyword evidence="11" id="KW-0833">Ubl conjugation pathway</keyword>
<comment type="catalytic activity">
    <reaction evidence="1">
        <text>[E2 ubiquitin-conjugating enzyme]-S-ubiquitinyl-L-cysteine + [acceptor protein]-L-lysine = [E2 ubiquitin-conjugating enzyme]-L-cysteine + [acceptor protein]-N(6)-ubiquitinyl-L-lysine.</text>
        <dbReference type="EC" id="2.3.2.31"/>
    </reaction>
</comment>
<dbReference type="GO" id="GO:0016567">
    <property type="term" value="P:protein ubiquitination"/>
    <property type="evidence" value="ECO:0007669"/>
    <property type="project" value="InterPro"/>
</dbReference>
<evidence type="ECO:0000313" key="16">
    <source>
        <dbReference type="EMBL" id="KAJ0961076.1"/>
    </source>
</evidence>
<dbReference type="PROSITE" id="PS51873">
    <property type="entry name" value="TRIAD"/>
    <property type="match status" value="1"/>
</dbReference>
<evidence type="ECO:0000256" key="6">
    <source>
        <dbReference type="ARBA" id="ARBA00012251"/>
    </source>
</evidence>
<dbReference type="InterPro" id="IPR031127">
    <property type="entry name" value="E3_UB_ligase_RBR"/>
</dbReference>